<dbReference type="Proteomes" id="UP000240535">
    <property type="component" value="Unassembled WGS sequence"/>
</dbReference>
<keyword evidence="2" id="KW-1185">Reference proteome</keyword>
<dbReference type="EMBL" id="PDHH01000001">
    <property type="protein sequence ID" value="PSM53194.1"/>
    <property type="molecule type" value="Genomic_DNA"/>
</dbReference>
<organism evidence="1 2">
    <name type="scientific">Campylobacter blaseri</name>
    <dbReference type="NCBI Taxonomy" id="2042961"/>
    <lineage>
        <taxon>Bacteria</taxon>
        <taxon>Pseudomonadati</taxon>
        <taxon>Campylobacterota</taxon>
        <taxon>Epsilonproteobacteria</taxon>
        <taxon>Campylobacterales</taxon>
        <taxon>Campylobacteraceae</taxon>
        <taxon>Campylobacter</taxon>
    </lineage>
</organism>
<dbReference type="AlphaFoldDB" id="A0A2P8R3V9"/>
<dbReference type="SUPFAM" id="SSF117991">
    <property type="entry name" value="YbeD/HP0495-like"/>
    <property type="match status" value="1"/>
</dbReference>
<sequence length="87" mass="10130">MNICDLSNKKPNIDYPVHWSYKVLVDASEDINLKVENILNDLKYEINPSKDSSSGKYKSYNIKVLVSSEKERLDIFNKFKNISKFVL</sequence>
<protein>
    <submittedName>
        <fullName evidence="1">DUF493 domain-containing protein</fullName>
    </submittedName>
</protein>
<dbReference type="InterPro" id="IPR027471">
    <property type="entry name" value="YbeD-like_sf"/>
</dbReference>
<dbReference type="Gene3D" id="3.30.70.260">
    <property type="match status" value="1"/>
</dbReference>
<dbReference type="RefSeq" id="WP_106869742.1">
    <property type="nucleotide sequence ID" value="NZ_CP053841.1"/>
</dbReference>
<proteinExistence type="predicted"/>
<dbReference type="OrthoDB" id="281538at2"/>
<name>A0A2P8R3V9_9BACT</name>
<accession>A0A2P8R3V9</accession>
<evidence type="ECO:0000313" key="2">
    <source>
        <dbReference type="Proteomes" id="UP000240535"/>
    </source>
</evidence>
<evidence type="ECO:0000313" key="1">
    <source>
        <dbReference type="EMBL" id="PSM53194.1"/>
    </source>
</evidence>
<dbReference type="InterPro" id="IPR007454">
    <property type="entry name" value="UPF0250_YbeD-like"/>
</dbReference>
<gene>
    <name evidence="1" type="ORF">CQ405_01205</name>
</gene>
<reference evidence="2" key="1">
    <citation type="submission" date="2017-10" db="EMBL/GenBank/DDBJ databases">
        <title>Campylobacter species from seals.</title>
        <authorList>
            <person name="Gilbert M.J."/>
            <person name="Zomer A.L."/>
            <person name="Timmerman A.J."/>
            <person name="Duim B."/>
            <person name="Wagenaar J.A."/>
        </authorList>
    </citation>
    <scope>NUCLEOTIDE SEQUENCE [LARGE SCALE GENOMIC DNA]</scope>
    <source>
        <strain evidence="2">17S00004-5</strain>
    </source>
</reference>
<comment type="caution">
    <text evidence="1">The sequence shown here is derived from an EMBL/GenBank/DDBJ whole genome shotgun (WGS) entry which is preliminary data.</text>
</comment>
<dbReference type="Pfam" id="PF04359">
    <property type="entry name" value="DUF493"/>
    <property type="match status" value="1"/>
</dbReference>